<name>A0A6A5U7H5_9PLEO</name>
<accession>A0A6A5U7H5</accession>
<dbReference type="OrthoDB" id="3942453at2759"/>
<keyword evidence="3" id="KW-1185">Reference proteome</keyword>
<evidence type="ECO:0000313" key="3">
    <source>
        <dbReference type="Proteomes" id="UP000800035"/>
    </source>
</evidence>
<organism evidence="2 3">
    <name type="scientific">Byssothecium circinans</name>
    <dbReference type="NCBI Taxonomy" id="147558"/>
    <lineage>
        <taxon>Eukaryota</taxon>
        <taxon>Fungi</taxon>
        <taxon>Dikarya</taxon>
        <taxon>Ascomycota</taxon>
        <taxon>Pezizomycotina</taxon>
        <taxon>Dothideomycetes</taxon>
        <taxon>Pleosporomycetidae</taxon>
        <taxon>Pleosporales</taxon>
        <taxon>Massarineae</taxon>
        <taxon>Massarinaceae</taxon>
        <taxon>Byssothecium</taxon>
    </lineage>
</organism>
<protein>
    <submittedName>
        <fullName evidence="2">Uncharacterized protein</fullName>
    </submittedName>
</protein>
<evidence type="ECO:0000313" key="2">
    <source>
        <dbReference type="EMBL" id="KAF1959929.1"/>
    </source>
</evidence>
<dbReference type="AlphaFoldDB" id="A0A6A5U7H5"/>
<gene>
    <name evidence="2" type="ORF">CC80DRAFT_313254</name>
</gene>
<dbReference type="EMBL" id="ML976984">
    <property type="protein sequence ID" value="KAF1959929.1"/>
    <property type="molecule type" value="Genomic_DNA"/>
</dbReference>
<evidence type="ECO:0000256" key="1">
    <source>
        <dbReference type="SAM" id="MobiDB-lite"/>
    </source>
</evidence>
<sequence>MCIAELNVSLLPCRHRWYHLSRSCTPSSNLSNCANRLGISGWEIKCDFCPYCSGWNLSNSEYRLIGTDAAPASGGLSRTPSLTLNTTRREMRRGSLSRSDSSTSITMMQAQEKNRAMNARVDAYFRVPTSEPTPIPSAYPGTLREVDDEDGGNIITSSPSDTSSEGHESVRHSSTSSQPGKPSVLNKMRRKSKRLSLSLFK</sequence>
<dbReference type="Proteomes" id="UP000800035">
    <property type="component" value="Unassembled WGS sequence"/>
</dbReference>
<feature type="compositionally biased region" description="Polar residues" evidence="1">
    <location>
        <begin position="154"/>
        <end position="163"/>
    </location>
</feature>
<proteinExistence type="predicted"/>
<feature type="region of interest" description="Disordered" evidence="1">
    <location>
        <begin position="128"/>
        <end position="201"/>
    </location>
</feature>
<reference evidence="2" key="1">
    <citation type="journal article" date="2020" name="Stud. Mycol.">
        <title>101 Dothideomycetes genomes: a test case for predicting lifestyles and emergence of pathogens.</title>
        <authorList>
            <person name="Haridas S."/>
            <person name="Albert R."/>
            <person name="Binder M."/>
            <person name="Bloem J."/>
            <person name="Labutti K."/>
            <person name="Salamov A."/>
            <person name="Andreopoulos B."/>
            <person name="Baker S."/>
            <person name="Barry K."/>
            <person name="Bills G."/>
            <person name="Bluhm B."/>
            <person name="Cannon C."/>
            <person name="Castanera R."/>
            <person name="Culley D."/>
            <person name="Daum C."/>
            <person name="Ezra D."/>
            <person name="Gonzalez J."/>
            <person name="Henrissat B."/>
            <person name="Kuo A."/>
            <person name="Liang C."/>
            <person name="Lipzen A."/>
            <person name="Lutzoni F."/>
            <person name="Magnuson J."/>
            <person name="Mondo S."/>
            <person name="Nolan M."/>
            <person name="Ohm R."/>
            <person name="Pangilinan J."/>
            <person name="Park H.-J."/>
            <person name="Ramirez L."/>
            <person name="Alfaro M."/>
            <person name="Sun H."/>
            <person name="Tritt A."/>
            <person name="Yoshinaga Y."/>
            <person name="Zwiers L.-H."/>
            <person name="Turgeon B."/>
            <person name="Goodwin S."/>
            <person name="Spatafora J."/>
            <person name="Crous P."/>
            <person name="Grigoriev I."/>
        </authorList>
    </citation>
    <scope>NUCLEOTIDE SEQUENCE</scope>
    <source>
        <strain evidence="2">CBS 675.92</strain>
    </source>
</reference>